<dbReference type="PANTHER" id="PTHR34387:SF2">
    <property type="entry name" value="SLR1258 PROTEIN"/>
    <property type="match status" value="1"/>
</dbReference>
<organism evidence="3 4">
    <name type="scientific">Duganella phyllosphaerae</name>
    <dbReference type="NCBI Taxonomy" id="762836"/>
    <lineage>
        <taxon>Bacteria</taxon>
        <taxon>Pseudomonadati</taxon>
        <taxon>Pseudomonadota</taxon>
        <taxon>Betaproteobacteria</taxon>
        <taxon>Burkholderiales</taxon>
        <taxon>Oxalobacteraceae</taxon>
        <taxon>Telluria group</taxon>
        <taxon>Duganella</taxon>
    </lineage>
</organism>
<feature type="compositionally biased region" description="Low complexity" evidence="1">
    <location>
        <begin position="215"/>
        <end position="226"/>
    </location>
</feature>
<reference evidence="4" key="1">
    <citation type="journal article" date="2016" name="Front. Microbiol.">
        <title>Molecular Keys to the Janthinobacterium and Duganella spp. Interaction with the Plant Pathogen Fusarium graminearum.</title>
        <authorList>
            <person name="Haack F.S."/>
            <person name="Poehlein A."/>
            <person name="Kroger C."/>
            <person name="Voigt C.A."/>
            <person name="Piepenbring M."/>
            <person name="Bode H.B."/>
            <person name="Daniel R."/>
            <person name="Schafer W."/>
            <person name="Streit W.R."/>
        </authorList>
    </citation>
    <scope>NUCLEOTIDE SEQUENCE [LARGE SCALE GENOMIC DNA]</scope>
    <source>
        <strain evidence="4">T54</strain>
    </source>
</reference>
<keyword evidence="4" id="KW-1185">Reference proteome</keyword>
<feature type="chain" id="PRO_5009206901" description="26 kDa periplasmic immunogenic protein" evidence="2">
    <location>
        <begin position="21"/>
        <end position="250"/>
    </location>
</feature>
<evidence type="ECO:0000256" key="1">
    <source>
        <dbReference type="SAM" id="MobiDB-lite"/>
    </source>
</evidence>
<name>A0A1E7WF53_9BURK</name>
<dbReference type="Proteomes" id="UP000175989">
    <property type="component" value="Unassembled WGS sequence"/>
</dbReference>
<feature type="region of interest" description="Disordered" evidence="1">
    <location>
        <begin position="202"/>
        <end position="238"/>
    </location>
</feature>
<evidence type="ECO:0000313" key="3">
    <source>
        <dbReference type="EMBL" id="OEZ97003.1"/>
    </source>
</evidence>
<dbReference type="PATRIC" id="fig|762836.4.peg.3867"/>
<evidence type="ECO:0000256" key="2">
    <source>
        <dbReference type="SAM" id="SignalP"/>
    </source>
</evidence>
<feature type="signal peptide" evidence="2">
    <location>
        <begin position="1"/>
        <end position="20"/>
    </location>
</feature>
<dbReference type="PANTHER" id="PTHR34387">
    <property type="entry name" value="SLR1258 PROTEIN"/>
    <property type="match status" value="1"/>
</dbReference>
<evidence type="ECO:0008006" key="5">
    <source>
        <dbReference type="Google" id="ProtNLM"/>
    </source>
</evidence>
<sequence length="250" mass="26288">MMSKLAVTAILLAATTAANAAPAPLPSSGMLIVLPATGTVRQANDQASITMTAEETNKDKALAQSRVNQKMKQGLALLKQADPQASFKTESYSTYPVYPEQTTPASTQSRVPSGWRVTQSLRVTTTNLAGLPKTVAAGQGLLGLSNLYFSLSPATAQKLDDERIAATYANLNQRVRAVAAAMGRDPADAVVEVMDFEGSGNYTDRAAPPAPPAPMMRASSLSAASAVEEPSFEPGETTLNMRAVGKVRFK</sequence>
<dbReference type="AlphaFoldDB" id="A0A1E7WF53"/>
<keyword evidence="2" id="KW-0732">Signal</keyword>
<accession>A0A1E7WF53</accession>
<comment type="caution">
    <text evidence="3">The sequence shown here is derived from an EMBL/GenBank/DDBJ whole genome shotgun (WGS) entry which is preliminary data.</text>
</comment>
<evidence type="ECO:0000313" key="4">
    <source>
        <dbReference type="Proteomes" id="UP000175989"/>
    </source>
</evidence>
<dbReference type="Pfam" id="PF04402">
    <property type="entry name" value="SIMPL"/>
    <property type="match status" value="1"/>
</dbReference>
<gene>
    <name evidence="3" type="ORF">DUPY_37490</name>
</gene>
<dbReference type="InterPro" id="IPR007497">
    <property type="entry name" value="SIMPL/DUF541"/>
</dbReference>
<dbReference type="EMBL" id="LROM01000103">
    <property type="protein sequence ID" value="OEZ97003.1"/>
    <property type="molecule type" value="Genomic_DNA"/>
</dbReference>
<dbReference type="RefSeq" id="WP_070250016.1">
    <property type="nucleotide sequence ID" value="NZ_LROM01000103.1"/>
</dbReference>
<proteinExistence type="predicted"/>
<dbReference type="InterPro" id="IPR052022">
    <property type="entry name" value="26kDa_periplasmic_antigen"/>
</dbReference>
<dbReference type="Gene3D" id="3.30.110.170">
    <property type="entry name" value="Protein of unknown function (DUF541), domain 1"/>
    <property type="match status" value="1"/>
</dbReference>
<dbReference type="GO" id="GO:0006974">
    <property type="term" value="P:DNA damage response"/>
    <property type="evidence" value="ECO:0007669"/>
    <property type="project" value="TreeGrafter"/>
</dbReference>
<dbReference type="Gene3D" id="3.30.70.2970">
    <property type="entry name" value="Protein of unknown function (DUF541), domain 2"/>
    <property type="match status" value="1"/>
</dbReference>
<protein>
    <recommendedName>
        <fullName evidence="5">26 kDa periplasmic immunogenic protein</fullName>
    </recommendedName>
</protein>